<sequence>MQKGNNNQQQNNLTSDHEISEYSAATLLFNGAPYTSIGSITNGPNFNDIAKVLSEVELPPPSPALPTSCSIHNGQPSGAKKIEGNNVREKKLKDIHGNLQETGTQFVPHAGRDKKQKIRSKIHERIIALKALVPECNKSNSQRDQASILDDVIKHIKSLQMQMQMMQSMGVSTMTQGSLYMSPRSHQSMQEPSYLTPYLMMRSMNGAGCFTGHYGSYFTSISPVFSPFASCFDPLVPPMQVDTGSPRLLPIPHLAHIPKPVYTATLSSDVNTVTDSQVGFARISSQDPYHMPVTTKTVGTPREWIVLTPPLTLLCGLIHKSNGIPNEDTRIRGCSCIRMKASPMIDNELRTSVKISANKISMVIGNGFAVTCY</sequence>
<dbReference type="Proteomes" id="UP001056120">
    <property type="component" value="Linkage Group LG24"/>
</dbReference>
<organism evidence="1 2">
    <name type="scientific">Smallanthus sonchifolius</name>
    <dbReference type="NCBI Taxonomy" id="185202"/>
    <lineage>
        <taxon>Eukaryota</taxon>
        <taxon>Viridiplantae</taxon>
        <taxon>Streptophyta</taxon>
        <taxon>Embryophyta</taxon>
        <taxon>Tracheophyta</taxon>
        <taxon>Spermatophyta</taxon>
        <taxon>Magnoliopsida</taxon>
        <taxon>eudicotyledons</taxon>
        <taxon>Gunneridae</taxon>
        <taxon>Pentapetalae</taxon>
        <taxon>asterids</taxon>
        <taxon>campanulids</taxon>
        <taxon>Asterales</taxon>
        <taxon>Asteraceae</taxon>
        <taxon>Asteroideae</taxon>
        <taxon>Heliantheae alliance</taxon>
        <taxon>Millerieae</taxon>
        <taxon>Smallanthus</taxon>
    </lineage>
</organism>
<proteinExistence type="predicted"/>
<evidence type="ECO:0000313" key="1">
    <source>
        <dbReference type="EMBL" id="KAI3714378.1"/>
    </source>
</evidence>
<gene>
    <name evidence="1" type="ORF">L1987_72978</name>
</gene>
<evidence type="ECO:0000313" key="2">
    <source>
        <dbReference type="Proteomes" id="UP001056120"/>
    </source>
</evidence>
<reference evidence="1 2" key="2">
    <citation type="journal article" date="2022" name="Mol. Ecol. Resour.">
        <title>The genomes of chicory, endive, great burdock and yacon provide insights into Asteraceae paleo-polyploidization history and plant inulin production.</title>
        <authorList>
            <person name="Fan W."/>
            <person name="Wang S."/>
            <person name="Wang H."/>
            <person name="Wang A."/>
            <person name="Jiang F."/>
            <person name="Liu H."/>
            <person name="Zhao H."/>
            <person name="Xu D."/>
            <person name="Zhang Y."/>
        </authorList>
    </citation>
    <scope>NUCLEOTIDE SEQUENCE [LARGE SCALE GENOMIC DNA]</scope>
    <source>
        <strain evidence="2">cv. Yunnan</strain>
        <tissue evidence="1">Leaves</tissue>
    </source>
</reference>
<accession>A0ACB9AYD8</accession>
<name>A0ACB9AYD8_9ASTR</name>
<keyword evidence="2" id="KW-1185">Reference proteome</keyword>
<reference evidence="2" key="1">
    <citation type="journal article" date="2022" name="Mol. Ecol. Resour.">
        <title>The genomes of chicory, endive, great burdock and yacon provide insights into Asteraceae palaeo-polyploidization history and plant inulin production.</title>
        <authorList>
            <person name="Fan W."/>
            <person name="Wang S."/>
            <person name="Wang H."/>
            <person name="Wang A."/>
            <person name="Jiang F."/>
            <person name="Liu H."/>
            <person name="Zhao H."/>
            <person name="Xu D."/>
            <person name="Zhang Y."/>
        </authorList>
    </citation>
    <scope>NUCLEOTIDE SEQUENCE [LARGE SCALE GENOMIC DNA]</scope>
    <source>
        <strain evidence="2">cv. Yunnan</strain>
    </source>
</reference>
<comment type="caution">
    <text evidence="1">The sequence shown here is derived from an EMBL/GenBank/DDBJ whole genome shotgun (WGS) entry which is preliminary data.</text>
</comment>
<dbReference type="EMBL" id="CM042041">
    <property type="protein sequence ID" value="KAI3714378.1"/>
    <property type="molecule type" value="Genomic_DNA"/>
</dbReference>
<protein>
    <submittedName>
        <fullName evidence="1">Uncharacterized protein</fullName>
    </submittedName>
</protein>